<gene>
    <name evidence="10" type="ORF">CYCCA115_LOCUS8539</name>
</gene>
<dbReference type="InterPro" id="IPR004324">
    <property type="entry name" value="FBT"/>
</dbReference>
<comment type="caution">
    <text evidence="10">The sequence shown here is derived from an EMBL/GenBank/DDBJ whole genome shotgun (WGS) entry which is preliminary data.</text>
</comment>
<feature type="transmembrane region" description="Helical" evidence="8">
    <location>
        <begin position="315"/>
        <end position="333"/>
    </location>
</feature>
<feature type="compositionally biased region" description="Polar residues" evidence="7">
    <location>
        <begin position="40"/>
        <end position="53"/>
    </location>
</feature>
<proteinExistence type="inferred from homology"/>
<accession>A0AAD2CUK0</accession>
<keyword evidence="4 8" id="KW-0812">Transmembrane</keyword>
<feature type="transmembrane region" description="Helical" evidence="8">
    <location>
        <begin position="280"/>
        <end position="303"/>
    </location>
</feature>
<dbReference type="EMBL" id="CAKOGP040001113">
    <property type="protein sequence ID" value="CAJ1943633.1"/>
    <property type="molecule type" value="Genomic_DNA"/>
</dbReference>
<keyword evidence="6 8" id="KW-0472">Membrane</keyword>
<feature type="transmembrane region" description="Helical" evidence="8">
    <location>
        <begin position="375"/>
        <end position="395"/>
    </location>
</feature>
<keyword evidence="3" id="KW-0813">Transport</keyword>
<evidence type="ECO:0000256" key="5">
    <source>
        <dbReference type="ARBA" id="ARBA00022989"/>
    </source>
</evidence>
<evidence type="ECO:0008006" key="12">
    <source>
        <dbReference type="Google" id="ProtNLM"/>
    </source>
</evidence>
<keyword evidence="9" id="KW-0732">Signal</keyword>
<keyword evidence="11" id="KW-1185">Reference proteome</keyword>
<feature type="transmembrane region" description="Helical" evidence="8">
    <location>
        <begin position="436"/>
        <end position="455"/>
    </location>
</feature>
<dbReference type="InterPro" id="IPR039309">
    <property type="entry name" value="BT1"/>
</dbReference>
<evidence type="ECO:0000256" key="8">
    <source>
        <dbReference type="SAM" id="Phobius"/>
    </source>
</evidence>
<reference evidence="10" key="1">
    <citation type="submission" date="2023-08" db="EMBL/GenBank/DDBJ databases">
        <authorList>
            <person name="Audoor S."/>
            <person name="Bilcke G."/>
        </authorList>
    </citation>
    <scope>NUCLEOTIDE SEQUENCE</scope>
</reference>
<feature type="signal peptide" evidence="9">
    <location>
        <begin position="1"/>
        <end position="25"/>
    </location>
</feature>
<dbReference type="AlphaFoldDB" id="A0AAD2CUK0"/>
<dbReference type="SUPFAM" id="SSF103473">
    <property type="entry name" value="MFS general substrate transporter"/>
    <property type="match status" value="1"/>
</dbReference>
<dbReference type="PANTHER" id="PTHR31585">
    <property type="entry name" value="FOLATE-BIOPTERIN TRANSPORTER 1, CHLOROPLASTIC"/>
    <property type="match status" value="1"/>
</dbReference>
<feature type="region of interest" description="Disordered" evidence="7">
    <location>
        <begin position="82"/>
        <end position="113"/>
    </location>
</feature>
<evidence type="ECO:0000256" key="9">
    <source>
        <dbReference type="SAM" id="SignalP"/>
    </source>
</evidence>
<feature type="transmembrane region" description="Helical" evidence="8">
    <location>
        <begin position="138"/>
        <end position="157"/>
    </location>
</feature>
<evidence type="ECO:0000256" key="2">
    <source>
        <dbReference type="ARBA" id="ARBA00007015"/>
    </source>
</evidence>
<name>A0AAD2CUK0_9STRA</name>
<comment type="similarity">
    <text evidence="2">Belongs to the major facilitator superfamily. Folate-biopterin transporter (TC 2.A.71) family.</text>
</comment>
<dbReference type="NCBIfam" id="TIGR00788">
    <property type="entry name" value="fbt"/>
    <property type="match status" value="1"/>
</dbReference>
<dbReference type="Proteomes" id="UP001295423">
    <property type="component" value="Unassembled WGS sequence"/>
</dbReference>
<dbReference type="GO" id="GO:0016020">
    <property type="term" value="C:membrane"/>
    <property type="evidence" value="ECO:0007669"/>
    <property type="project" value="UniProtKB-SubCell"/>
</dbReference>
<keyword evidence="5 8" id="KW-1133">Transmembrane helix</keyword>
<sequence length="591" mass="63557">MKSCKYSPLAVSLMVVFTAAPLIHGFQSFPTPPSLSFQQFRSRSLHGSTTPPQRSVVGGIKRRRQRTAMPPPLFVIEREAELSPSDDKVVNDDDDDDEILSSPTTTTTEKDGDETATFDLSNFVKDTIFLGIDPSPDVIAIASIYFVEGALGLARLAQTFLLKDELHLGPAELSALTGLFTLPWTIKPLYGFLSDGIPLFGFRRRSYLILCGLLGAFSYTLVGNSFFGLLPSTADGTSNSLLIPSTVAALIVSSACIAFSDVVADGIVVQKSRDSQDPKLAGSLQSICWGSAAIGGLLSAYFSGSLLEVMKPQDVFQITAILPFAVASIAFLIDEKPVGSMDTDTGLIVEGSPNIQTQLDSLWQAIKQPSIYKPALFLFLWQSTPTSDGAFLFFMTDELGFGPEFLGRVRVVCAVASLFGVWLYNSYLKTKPIKDILLWSSILSTPLGLSSLLLITHANRSLGIPDGAFVFGDDVALSILGEIAFLPTLVLAARLCPPGVEAVLFATLMSVNNGASTLGTEIGALLTKQLGVTETNFDNLGLLTVICNLSSLYPLLFIGWLDEVGGKSEEELEQEQEQQALAMENGELSDE</sequence>
<evidence type="ECO:0000256" key="4">
    <source>
        <dbReference type="ARBA" id="ARBA00022692"/>
    </source>
</evidence>
<feature type="transmembrane region" description="Helical" evidence="8">
    <location>
        <begin position="207"/>
        <end position="227"/>
    </location>
</feature>
<comment type="subcellular location">
    <subcellularLocation>
        <location evidence="1">Membrane</location>
        <topology evidence="1">Multi-pass membrane protein</topology>
    </subcellularLocation>
</comment>
<dbReference type="Gene3D" id="1.20.1250.20">
    <property type="entry name" value="MFS general substrate transporter like domains"/>
    <property type="match status" value="1"/>
</dbReference>
<evidence type="ECO:0000313" key="10">
    <source>
        <dbReference type="EMBL" id="CAJ1943633.1"/>
    </source>
</evidence>
<feature type="region of interest" description="Disordered" evidence="7">
    <location>
        <begin position="569"/>
        <end position="591"/>
    </location>
</feature>
<evidence type="ECO:0000256" key="1">
    <source>
        <dbReference type="ARBA" id="ARBA00004141"/>
    </source>
</evidence>
<evidence type="ECO:0000256" key="7">
    <source>
        <dbReference type="SAM" id="MobiDB-lite"/>
    </source>
</evidence>
<evidence type="ECO:0000256" key="6">
    <source>
        <dbReference type="ARBA" id="ARBA00023136"/>
    </source>
</evidence>
<dbReference type="InterPro" id="IPR036259">
    <property type="entry name" value="MFS_trans_sf"/>
</dbReference>
<evidence type="ECO:0000313" key="11">
    <source>
        <dbReference type="Proteomes" id="UP001295423"/>
    </source>
</evidence>
<organism evidence="10 11">
    <name type="scientific">Cylindrotheca closterium</name>
    <dbReference type="NCBI Taxonomy" id="2856"/>
    <lineage>
        <taxon>Eukaryota</taxon>
        <taxon>Sar</taxon>
        <taxon>Stramenopiles</taxon>
        <taxon>Ochrophyta</taxon>
        <taxon>Bacillariophyta</taxon>
        <taxon>Bacillariophyceae</taxon>
        <taxon>Bacillariophycidae</taxon>
        <taxon>Bacillariales</taxon>
        <taxon>Bacillariaceae</taxon>
        <taxon>Cylindrotheca</taxon>
    </lineage>
</organism>
<dbReference type="PANTHER" id="PTHR31585:SF0">
    <property type="entry name" value="FOLATE-BIOPTERIN TRANSPORTER 1, CHLOROPLASTIC"/>
    <property type="match status" value="1"/>
</dbReference>
<evidence type="ECO:0000256" key="3">
    <source>
        <dbReference type="ARBA" id="ARBA00022448"/>
    </source>
</evidence>
<dbReference type="CDD" id="cd17484">
    <property type="entry name" value="MFS_FBT"/>
    <property type="match status" value="1"/>
</dbReference>
<feature type="compositionally biased region" description="Basic and acidic residues" evidence="7">
    <location>
        <begin position="82"/>
        <end position="91"/>
    </location>
</feature>
<feature type="transmembrane region" description="Helical" evidence="8">
    <location>
        <begin position="247"/>
        <end position="268"/>
    </location>
</feature>
<dbReference type="Pfam" id="PF03092">
    <property type="entry name" value="BT1"/>
    <property type="match status" value="1"/>
</dbReference>
<feature type="region of interest" description="Disordered" evidence="7">
    <location>
        <begin position="40"/>
        <end position="68"/>
    </location>
</feature>
<feature type="chain" id="PRO_5041948955" description="Folate/biopterin transporter" evidence="9">
    <location>
        <begin position="26"/>
        <end position="591"/>
    </location>
</feature>
<protein>
    <recommendedName>
        <fullName evidence="12">Folate/biopterin transporter</fullName>
    </recommendedName>
</protein>
<feature type="transmembrane region" description="Helical" evidence="8">
    <location>
        <begin position="407"/>
        <end position="424"/>
    </location>
</feature>